<evidence type="ECO:0000313" key="1">
    <source>
        <dbReference type="EMBL" id="AGB01244.1"/>
    </source>
</evidence>
<dbReference type="STRING" id="593750.Metfor_0161"/>
<dbReference type="EMBL" id="CP003167">
    <property type="protein sequence ID" value="AGB01244.1"/>
    <property type="molecule type" value="Genomic_DNA"/>
</dbReference>
<dbReference type="InterPro" id="IPR011989">
    <property type="entry name" value="ARM-like"/>
</dbReference>
<dbReference type="PANTHER" id="PTHR12697:SF5">
    <property type="entry name" value="DEOXYHYPUSINE HYDROXYLASE"/>
    <property type="match status" value="1"/>
</dbReference>
<dbReference type="PANTHER" id="PTHR12697">
    <property type="entry name" value="PBS LYASE HEAT-LIKE PROTEIN"/>
    <property type="match status" value="1"/>
</dbReference>
<name>L0HDT4_METFS</name>
<dbReference type="Proteomes" id="UP000010824">
    <property type="component" value="Chromosome"/>
</dbReference>
<dbReference type="InParanoid" id="L0HDT4"/>
<dbReference type="SUPFAM" id="SSF48371">
    <property type="entry name" value="ARM repeat"/>
    <property type="match status" value="1"/>
</dbReference>
<evidence type="ECO:0000313" key="2">
    <source>
        <dbReference type="Proteomes" id="UP000010824"/>
    </source>
</evidence>
<reference evidence="2" key="1">
    <citation type="submission" date="2011-12" db="EMBL/GenBank/DDBJ databases">
        <title>Complete sequence of Methanoregula formicicum SMSP.</title>
        <authorList>
            <person name="Lucas S."/>
            <person name="Han J."/>
            <person name="Lapidus A."/>
            <person name="Cheng J.-F."/>
            <person name="Goodwin L."/>
            <person name="Pitluck S."/>
            <person name="Peters L."/>
            <person name="Ovchinnikova G."/>
            <person name="Teshima H."/>
            <person name="Detter J.C."/>
            <person name="Han C."/>
            <person name="Tapia R."/>
            <person name="Land M."/>
            <person name="Hauser L."/>
            <person name="Kyrpides N."/>
            <person name="Ivanova N."/>
            <person name="Pagani I."/>
            <person name="Imachi H."/>
            <person name="Tamaki H."/>
            <person name="Sekiguchi Y."/>
            <person name="Kamagata Y."/>
            <person name="Cadillo-Quiroz H."/>
            <person name="Zinder S."/>
            <person name="Liu W.-T."/>
            <person name="Woyke T."/>
        </authorList>
    </citation>
    <scope>NUCLEOTIDE SEQUENCE [LARGE SCALE GENOMIC DNA]</scope>
    <source>
        <strain evidence="2">DSM 22288 / NBRC 105244 / SMSP</strain>
    </source>
</reference>
<dbReference type="Gene3D" id="1.25.10.10">
    <property type="entry name" value="Leucine-rich Repeat Variant"/>
    <property type="match status" value="1"/>
</dbReference>
<dbReference type="RefSeq" id="WP_015284208.1">
    <property type="nucleotide sequence ID" value="NC_019943.1"/>
</dbReference>
<dbReference type="AlphaFoldDB" id="L0HDT4"/>
<dbReference type="KEGG" id="mfo:Metfor_0161"/>
<organism evidence="1 2">
    <name type="scientific">Methanoregula formicica (strain DSM 22288 / NBRC 105244 / SMSP)</name>
    <dbReference type="NCBI Taxonomy" id="593750"/>
    <lineage>
        <taxon>Archaea</taxon>
        <taxon>Methanobacteriati</taxon>
        <taxon>Methanobacteriota</taxon>
        <taxon>Stenosarchaea group</taxon>
        <taxon>Methanomicrobia</taxon>
        <taxon>Methanomicrobiales</taxon>
        <taxon>Methanoregulaceae</taxon>
        <taxon>Methanoregula</taxon>
    </lineage>
</organism>
<proteinExistence type="predicted"/>
<keyword evidence="2" id="KW-1185">Reference proteome</keyword>
<gene>
    <name evidence="1" type="ordered locus">Metfor_0161</name>
</gene>
<accession>L0HDT4</accession>
<sequence length="125" mass="13804">MDGITERVVARTMDSRSVSAVRKFRQPLVEYLISGLDDNDKWVRVMAAEMLGTVGDPRSVRALQPLLAGWDSDLRLAAARSLARIRSPQSAAIPPALSCDHCMIRLVADEALTRLKLEQDSENSL</sequence>
<protein>
    <submittedName>
        <fullName evidence="1">PBS lyase HEAT-like repeat protein</fullName>
    </submittedName>
</protein>
<dbReference type="GO" id="GO:0016491">
    <property type="term" value="F:oxidoreductase activity"/>
    <property type="evidence" value="ECO:0007669"/>
    <property type="project" value="TreeGrafter"/>
</dbReference>
<keyword evidence="1" id="KW-0456">Lyase</keyword>
<reference evidence="1 2" key="2">
    <citation type="journal article" date="2014" name="Genome Announc.">
        <title>Complete Genome Sequence of Methanoregula formicica SMSPT, a Mesophilic Hydrogenotrophic Methanogen Isolated from a Methanogenic Upflow Anaerobic Sludge Blanket Reactor.</title>
        <authorList>
            <person name="Yamamoto K."/>
            <person name="Tamaki H."/>
            <person name="Cadillo-Quiroz H."/>
            <person name="Imachi H."/>
            <person name="Kyrpides N."/>
            <person name="Woyke T."/>
            <person name="Goodwin L."/>
            <person name="Zinder S.H."/>
            <person name="Kamagata Y."/>
            <person name="Liu W.T."/>
        </authorList>
    </citation>
    <scope>NUCLEOTIDE SEQUENCE [LARGE SCALE GENOMIC DNA]</scope>
    <source>
        <strain evidence="2">DSM 22288 / NBRC 105244 / SMSP</strain>
    </source>
</reference>
<dbReference type="HOGENOM" id="CLU_1987618_0_0_2"/>
<dbReference type="GO" id="GO:0016829">
    <property type="term" value="F:lyase activity"/>
    <property type="evidence" value="ECO:0007669"/>
    <property type="project" value="UniProtKB-KW"/>
</dbReference>
<dbReference type="Pfam" id="PF13646">
    <property type="entry name" value="HEAT_2"/>
    <property type="match status" value="1"/>
</dbReference>
<dbReference type="InterPro" id="IPR016024">
    <property type="entry name" value="ARM-type_fold"/>
</dbReference>
<dbReference type="eggNOG" id="arCOG04006">
    <property type="taxonomic scope" value="Archaea"/>
</dbReference>
<dbReference type="GeneID" id="14308834"/>